<proteinExistence type="predicted"/>
<evidence type="ECO:0000313" key="1">
    <source>
        <dbReference type="EMBL" id="GAA3166001.1"/>
    </source>
</evidence>
<keyword evidence="2" id="KW-1185">Reference proteome</keyword>
<dbReference type="EMBL" id="BAAAUH010000006">
    <property type="protein sequence ID" value="GAA3166001.1"/>
    <property type="molecule type" value="Genomic_DNA"/>
</dbReference>
<organism evidence="1 2">
    <name type="scientific">Streptomyces virens</name>
    <dbReference type="NCBI Taxonomy" id="285572"/>
    <lineage>
        <taxon>Bacteria</taxon>
        <taxon>Bacillati</taxon>
        <taxon>Actinomycetota</taxon>
        <taxon>Actinomycetes</taxon>
        <taxon>Kitasatosporales</taxon>
        <taxon>Streptomycetaceae</taxon>
        <taxon>Streptomyces</taxon>
    </lineage>
</organism>
<dbReference type="Proteomes" id="UP001501866">
    <property type="component" value="Unassembled WGS sequence"/>
</dbReference>
<gene>
    <name evidence="1" type="ORF">GCM10010451_12590</name>
</gene>
<reference evidence="2" key="1">
    <citation type="journal article" date="2019" name="Int. J. Syst. Evol. Microbiol.">
        <title>The Global Catalogue of Microorganisms (GCM) 10K type strain sequencing project: providing services to taxonomists for standard genome sequencing and annotation.</title>
        <authorList>
            <consortium name="The Broad Institute Genomics Platform"/>
            <consortium name="The Broad Institute Genome Sequencing Center for Infectious Disease"/>
            <person name="Wu L."/>
            <person name="Ma J."/>
        </authorList>
    </citation>
    <scope>NUCLEOTIDE SEQUENCE [LARGE SCALE GENOMIC DNA]</scope>
    <source>
        <strain evidence="2">JCM 9095</strain>
    </source>
</reference>
<accession>A0ABP6P329</accession>
<comment type="caution">
    <text evidence="1">The sequence shown here is derived from an EMBL/GenBank/DDBJ whole genome shotgun (WGS) entry which is preliminary data.</text>
</comment>
<dbReference type="RefSeq" id="WP_182730491.1">
    <property type="nucleotide sequence ID" value="NZ_BAAAUH010000006.1"/>
</dbReference>
<sequence>MAAESTAGKVQIYSVEERVGDSAVCVVRCIGGAVRVGRQFAAASLADASGDEQHVTLEGIYRYGLTVEFIDPPHHAKAVLSGPGVTVLEPGSKLVERAKKKPSP</sequence>
<name>A0ABP6P329_9ACTN</name>
<protein>
    <submittedName>
        <fullName evidence="1">Uncharacterized protein</fullName>
    </submittedName>
</protein>
<evidence type="ECO:0000313" key="2">
    <source>
        <dbReference type="Proteomes" id="UP001501866"/>
    </source>
</evidence>